<dbReference type="GO" id="GO:0047804">
    <property type="term" value="F:cysteine-S-conjugate beta-lyase activity"/>
    <property type="evidence" value="ECO:0007669"/>
    <property type="project" value="UniProtKB-EC"/>
</dbReference>
<dbReference type="GO" id="GO:0030170">
    <property type="term" value="F:pyridoxal phosphate binding"/>
    <property type="evidence" value="ECO:0007669"/>
    <property type="project" value="InterPro"/>
</dbReference>
<evidence type="ECO:0000259" key="6">
    <source>
        <dbReference type="Pfam" id="PF00155"/>
    </source>
</evidence>
<dbReference type="Gene3D" id="3.90.1150.10">
    <property type="entry name" value="Aspartate Aminotransferase, domain 1"/>
    <property type="match status" value="1"/>
</dbReference>
<evidence type="ECO:0000313" key="8">
    <source>
        <dbReference type="EMBL" id="RGE72358.1"/>
    </source>
</evidence>
<evidence type="ECO:0000256" key="5">
    <source>
        <dbReference type="ARBA" id="ARBA00037974"/>
    </source>
</evidence>
<evidence type="ECO:0000313" key="7">
    <source>
        <dbReference type="EMBL" id="RGE59238.1"/>
    </source>
</evidence>
<comment type="caution">
    <text evidence="7">The sequence shown here is derived from an EMBL/GenBank/DDBJ whole genome shotgun (WGS) entry which is preliminary data.</text>
</comment>
<keyword evidence="4" id="KW-0456">Lyase</keyword>
<organism evidence="7 9">
    <name type="scientific">Eisenbergiella massiliensis</name>
    <dbReference type="NCBI Taxonomy" id="1720294"/>
    <lineage>
        <taxon>Bacteria</taxon>
        <taxon>Bacillati</taxon>
        <taxon>Bacillota</taxon>
        <taxon>Clostridia</taxon>
        <taxon>Lachnospirales</taxon>
        <taxon>Lachnospiraceae</taxon>
        <taxon>Eisenbergiella</taxon>
    </lineage>
</organism>
<dbReference type="OrthoDB" id="9802872at2"/>
<evidence type="ECO:0000313" key="10">
    <source>
        <dbReference type="Proteomes" id="UP000261166"/>
    </source>
</evidence>
<dbReference type="PANTHER" id="PTHR43525:SF1">
    <property type="entry name" value="PROTEIN MALY"/>
    <property type="match status" value="1"/>
</dbReference>
<dbReference type="AlphaFoldDB" id="A0A3E3I393"/>
<dbReference type="InterPro" id="IPR004839">
    <property type="entry name" value="Aminotransferase_I/II_large"/>
</dbReference>
<reference evidence="7 10" key="1">
    <citation type="submission" date="2018-08" db="EMBL/GenBank/DDBJ databases">
        <title>A genome reference for cultivated species of the human gut microbiota.</title>
        <authorList>
            <person name="Zou Y."/>
            <person name="Xue W."/>
            <person name="Luo G."/>
        </authorList>
    </citation>
    <scope>NUCLEOTIDE SEQUENCE [LARGE SCALE GENOMIC DNA]</scope>
    <source>
        <strain evidence="8 10">AF26-4BH</strain>
        <strain evidence="7">TF05-5AC</strain>
    </source>
</reference>
<dbReference type="Proteomes" id="UP000261166">
    <property type="component" value="Unassembled WGS sequence"/>
</dbReference>
<dbReference type="Proteomes" id="UP000260812">
    <property type="component" value="Unassembled WGS sequence"/>
</dbReference>
<keyword evidence="7" id="KW-0032">Aminotransferase</keyword>
<dbReference type="InterPro" id="IPR015421">
    <property type="entry name" value="PyrdxlP-dep_Trfase_major"/>
</dbReference>
<dbReference type="Gene3D" id="3.40.640.10">
    <property type="entry name" value="Type I PLP-dependent aspartate aminotransferase-like (Major domain)"/>
    <property type="match status" value="1"/>
</dbReference>
<protein>
    <recommendedName>
        <fullName evidence="2">cysteine-S-conjugate beta-lyase</fullName>
        <ecNumber evidence="2">4.4.1.13</ecNumber>
    </recommendedName>
</protein>
<keyword evidence="7" id="KW-0808">Transferase</keyword>
<comment type="cofactor">
    <cofactor evidence="1">
        <name>pyridoxal 5'-phosphate</name>
        <dbReference type="ChEBI" id="CHEBI:597326"/>
    </cofactor>
</comment>
<dbReference type="RefSeq" id="WP_025487500.1">
    <property type="nucleotide sequence ID" value="NZ_JBKVAZ010000006.1"/>
</dbReference>
<dbReference type="InterPro" id="IPR015424">
    <property type="entry name" value="PyrdxlP-dep_Trfase"/>
</dbReference>
<proteinExistence type="inferred from homology"/>
<gene>
    <name evidence="8" type="ORF">DWY69_08340</name>
    <name evidence="7" type="ORF">DXC51_14805</name>
</gene>
<keyword evidence="9" id="KW-1185">Reference proteome</keyword>
<keyword evidence="3" id="KW-0663">Pyridoxal phosphate</keyword>
<accession>A0A3E3I393</accession>
<comment type="similarity">
    <text evidence="5">Belongs to the class-II pyridoxal-phosphate-dependent aminotransferase family. MalY/PatB cystathionine beta-lyase subfamily.</text>
</comment>
<dbReference type="GeneID" id="97988101"/>
<evidence type="ECO:0000256" key="3">
    <source>
        <dbReference type="ARBA" id="ARBA00022898"/>
    </source>
</evidence>
<dbReference type="EC" id="4.4.1.13" evidence="2"/>
<dbReference type="Pfam" id="PF00155">
    <property type="entry name" value="Aminotran_1_2"/>
    <property type="match status" value="1"/>
</dbReference>
<dbReference type="EMBL" id="QVLV01000009">
    <property type="protein sequence ID" value="RGE59238.1"/>
    <property type="molecule type" value="Genomic_DNA"/>
</dbReference>
<dbReference type="InterPro" id="IPR015422">
    <property type="entry name" value="PyrdxlP-dep_Trfase_small"/>
</dbReference>
<dbReference type="InterPro" id="IPR051798">
    <property type="entry name" value="Class-II_PLP-Dep_Aminotrans"/>
</dbReference>
<sequence length="400" mass="45997">MKYDFTSIIDRQGKDSIAVDIIPFPDAKVQEGFSKIPMWVADMNYATVPTIQDAIIERTKHPAFGYFDPREEYYERIIEWQNKRNGVEGLTKDAIGYENGVLGCVCAAAQAFTAPGEAVLLHAPTYVGFTGALESNGRKIIHSDLVRDEEGIWRMDYEDMDKKLKQYHIHFAVFCSPHNPCGRVWTREEIEKAMDVYARNNCVVVSDEIWSDLTLEGYQHIPTQSVSEDARNRTIAVYAPSKTFNLAGLIGSYHIIYNPYLRDRVKKQSELSHYNSMNVLSMHALIGAYQPEGYEWVDELRQVLTENVDYAYHYICEHFKGVDLARPQGTYMLYLDCEKWCEEHHKSMDELIRAGISVGVIWQDGRPFHRPYAIRINLAVPHSLVVEAMDRLDKYVFNKG</sequence>
<name>A0A3E3I393_9FIRM</name>
<evidence type="ECO:0000256" key="2">
    <source>
        <dbReference type="ARBA" id="ARBA00012224"/>
    </source>
</evidence>
<dbReference type="PANTHER" id="PTHR43525">
    <property type="entry name" value="PROTEIN MALY"/>
    <property type="match status" value="1"/>
</dbReference>
<dbReference type="EMBL" id="QVLU01000006">
    <property type="protein sequence ID" value="RGE72358.1"/>
    <property type="molecule type" value="Genomic_DNA"/>
</dbReference>
<evidence type="ECO:0000256" key="4">
    <source>
        <dbReference type="ARBA" id="ARBA00023239"/>
    </source>
</evidence>
<evidence type="ECO:0000313" key="9">
    <source>
        <dbReference type="Proteomes" id="UP000260812"/>
    </source>
</evidence>
<evidence type="ECO:0000256" key="1">
    <source>
        <dbReference type="ARBA" id="ARBA00001933"/>
    </source>
</evidence>
<feature type="domain" description="Aminotransferase class I/classII large" evidence="6">
    <location>
        <begin position="42"/>
        <end position="392"/>
    </location>
</feature>
<dbReference type="CDD" id="cd00609">
    <property type="entry name" value="AAT_like"/>
    <property type="match status" value="1"/>
</dbReference>
<dbReference type="GO" id="GO:0008483">
    <property type="term" value="F:transaminase activity"/>
    <property type="evidence" value="ECO:0007669"/>
    <property type="project" value="UniProtKB-KW"/>
</dbReference>
<dbReference type="SUPFAM" id="SSF53383">
    <property type="entry name" value="PLP-dependent transferases"/>
    <property type="match status" value="1"/>
</dbReference>